<feature type="non-terminal residue" evidence="2">
    <location>
        <position position="1"/>
    </location>
</feature>
<organism evidence="2">
    <name type="scientific">Pinus taeda</name>
    <name type="common">Loblolly pine</name>
    <dbReference type="NCBI Taxonomy" id="3352"/>
    <lineage>
        <taxon>Eukaryota</taxon>
        <taxon>Viridiplantae</taxon>
        <taxon>Streptophyta</taxon>
        <taxon>Embryophyta</taxon>
        <taxon>Tracheophyta</taxon>
        <taxon>Spermatophyta</taxon>
        <taxon>Pinopsida</taxon>
        <taxon>Pinidae</taxon>
        <taxon>Conifers I</taxon>
        <taxon>Pinales</taxon>
        <taxon>Pinaceae</taxon>
        <taxon>Pinus</taxon>
        <taxon>Pinus subgen. Pinus</taxon>
    </lineage>
</organism>
<proteinExistence type="predicted"/>
<evidence type="ECO:0000313" key="3">
    <source>
        <dbReference type="EMBL" id="AFG49440.1"/>
    </source>
</evidence>
<feature type="non-terminal residue" evidence="2">
    <location>
        <position position="149"/>
    </location>
</feature>
<sequence length="149" mass="17238">LLFLFQERFNTNYELEIPQFNGNYGANSNEVYEEVELYLASLDAIKGARRLTVFRREESRSVNFGPAHDEVIQECFKGATMSWSHHVQIVGTDNRVDRRWFSLETARSNERLLSAYFDHIAKAAAEFKKESRGITIYTNNGDGRYGDGW</sequence>
<dbReference type="AlphaFoldDB" id="H9VI45"/>
<name>H9VI45_PINTA</name>
<feature type="domain" description="AAA-type ATPase N-terminal" evidence="1">
    <location>
        <begin position="5"/>
        <end position="86"/>
    </location>
</feature>
<protein>
    <recommendedName>
        <fullName evidence="1">AAA-type ATPase N-terminal domain-containing protein</fullName>
    </recommendedName>
</protein>
<evidence type="ECO:0000259" key="1">
    <source>
        <dbReference type="Pfam" id="PF14363"/>
    </source>
</evidence>
<dbReference type="Pfam" id="PF14363">
    <property type="entry name" value="AAA_assoc"/>
    <property type="match status" value="1"/>
</dbReference>
<dbReference type="InterPro" id="IPR025753">
    <property type="entry name" value="AAA_N_dom"/>
</dbReference>
<gene>
    <name evidence="2" type="ORF">0_8304_02</name>
</gene>
<reference evidence="2" key="1">
    <citation type="submission" date="2008-08" db="EMBL/GenBank/DDBJ databases">
        <title>Nucleotide Diversity and Divergence in the Loblolly Pine Gene Space.</title>
        <authorList>
            <person name="Neale D.B."/>
            <person name="Wegrzyn J.L."/>
            <person name="Lee J.M."/>
            <person name="Eckert A.J."/>
            <person name="Liechty J.D."/>
            <person name="Stevens K.A."/>
            <person name="Langley C.H."/>
        </authorList>
    </citation>
    <scope>NUCLEOTIDE SEQUENCE</scope>
    <source>
        <strain evidence="2">4874</strain>
        <strain evidence="3">4878</strain>
        <tissue evidence="2">Megagametophyte</tissue>
    </source>
</reference>
<dbReference type="EMBL" id="FJ081940">
    <property type="protein sequence ID" value="AFG49438.1"/>
    <property type="molecule type" value="Genomic_DNA"/>
</dbReference>
<evidence type="ECO:0000313" key="2">
    <source>
        <dbReference type="EMBL" id="AFG49438.1"/>
    </source>
</evidence>
<accession>H9VI45</accession>
<dbReference type="EMBL" id="FJ081934">
    <property type="protein sequence ID" value="AFG49440.1"/>
    <property type="molecule type" value="Genomic_DNA"/>
</dbReference>